<feature type="region of interest" description="Disordered" evidence="1">
    <location>
        <begin position="1"/>
        <end position="52"/>
    </location>
</feature>
<accession>A0ABN9XD67</accession>
<feature type="compositionally biased region" description="Basic residues" evidence="1">
    <location>
        <begin position="100"/>
        <end position="120"/>
    </location>
</feature>
<reference evidence="2" key="1">
    <citation type="submission" date="2023-10" db="EMBL/GenBank/DDBJ databases">
        <authorList>
            <person name="Chen Y."/>
            <person name="Shah S."/>
            <person name="Dougan E. K."/>
            <person name="Thang M."/>
            <person name="Chan C."/>
        </authorList>
    </citation>
    <scope>NUCLEOTIDE SEQUENCE [LARGE SCALE GENOMIC DNA]</scope>
</reference>
<feature type="compositionally biased region" description="Basic and acidic residues" evidence="1">
    <location>
        <begin position="121"/>
        <end position="134"/>
    </location>
</feature>
<keyword evidence="3" id="KW-1185">Reference proteome</keyword>
<evidence type="ECO:0000313" key="3">
    <source>
        <dbReference type="Proteomes" id="UP001189429"/>
    </source>
</evidence>
<dbReference type="EMBL" id="CAUYUJ010020348">
    <property type="protein sequence ID" value="CAK0897544.1"/>
    <property type="molecule type" value="Genomic_DNA"/>
</dbReference>
<gene>
    <name evidence="2" type="ORF">PCOR1329_LOCUS75694</name>
</gene>
<organism evidence="2 3">
    <name type="scientific">Prorocentrum cordatum</name>
    <dbReference type="NCBI Taxonomy" id="2364126"/>
    <lineage>
        <taxon>Eukaryota</taxon>
        <taxon>Sar</taxon>
        <taxon>Alveolata</taxon>
        <taxon>Dinophyceae</taxon>
        <taxon>Prorocentrales</taxon>
        <taxon>Prorocentraceae</taxon>
        <taxon>Prorocentrum</taxon>
    </lineage>
</organism>
<feature type="compositionally biased region" description="Low complexity" evidence="1">
    <location>
        <begin position="35"/>
        <end position="45"/>
    </location>
</feature>
<feature type="compositionally biased region" description="Basic and acidic residues" evidence="1">
    <location>
        <begin position="84"/>
        <end position="93"/>
    </location>
</feature>
<protein>
    <submittedName>
        <fullName evidence="2">Uncharacterized protein</fullName>
    </submittedName>
</protein>
<proteinExistence type="predicted"/>
<feature type="region of interest" description="Disordered" evidence="1">
    <location>
        <begin position="65"/>
        <end position="204"/>
    </location>
</feature>
<comment type="caution">
    <text evidence="2">The sequence shown here is derived from an EMBL/GenBank/DDBJ whole genome shotgun (WGS) entry which is preliminary data.</text>
</comment>
<evidence type="ECO:0000256" key="1">
    <source>
        <dbReference type="SAM" id="MobiDB-lite"/>
    </source>
</evidence>
<name>A0ABN9XD67_9DINO</name>
<sequence>MSGEARAASPRPPSCKRPAALRKPRRMFWPEPWRARPAGSGPPGSCAGDVQARVRANSAIKLLARAANSGVGSGPPHRTPRRARGIEPGRTDLARQGCGMRKRKKEEKKQRGKGTRRTRRKQEQQQRRAIEQGERAQCPPCLAPLLEPRSCDRAEPAAEQCATTASATQGGGRGPEAQRADGTSGDVEPERPDQEEGETEWNHK</sequence>
<feature type="compositionally biased region" description="Basic and acidic residues" evidence="1">
    <location>
        <begin position="188"/>
        <end position="204"/>
    </location>
</feature>
<dbReference type="Proteomes" id="UP001189429">
    <property type="component" value="Unassembled WGS sequence"/>
</dbReference>
<evidence type="ECO:0000313" key="2">
    <source>
        <dbReference type="EMBL" id="CAK0897544.1"/>
    </source>
</evidence>